<dbReference type="InterPro" id="IPR013154">
    <property type="entry name" value="ADH-like_N"/>
</dbReference>
<keyword evidence="3" id="KW-0560">Oxidoreductase</keyword>
<dbReference type="InterPro" id="IPR011032">
    <property type="entry name" value="GroES-like_sf"/>
</dbReference>
<reference evidence="7 8" key="1">
    <citation type="submission" date="2016-10" db="EMBL/GenBank/DDBJ databases">
        <authorList>
            <person name="de Groot N.N."/>
        </authorList>
    </citation>
    <scope>NUCLEOTIDE SEQUENCE [LARGE SCALE GENOMIC DNA]</scope>
    <source>
        <strain evidence="7 8">DSM 18346</strain>
    </source>
</reference>
<evidence type="ECO:0000256" key="4">
    <source>
        <dbReference type="RuleBase" id="RU361277"/>
    </source>
</evidence>
<dbReference type="Pfam" id="PF00107">
    <property type="entry name" value="ADH_zinc_N"/>
    <property type="match status" value="1"/>
</dbReference>
<protein>
    <submittedName>
        <fullName evidence="7">L-iditol 2-dehydrogenase</fullName>
    </submittedName>
</protein>
<dbReference type="PANTHER" id="PTHR43401">
    <property type="entry name" value="L-THREONINE 3-DEHYDROGENASE"/>
    <property type="match status" value="1"/>
</dbReference>
<comment type="cofactor">
    <cofactor evidence="4">
        <name>Zn(2+)</name>
        <dbReference type="ChEBI" id="CHEBI:29105"/>
    </cofactor>
</comment>
<evidence type="ECO:0000313" key="8">
    <source>
        <dbReference type="Proteomes" id="UP000198718"/>
    </source>
</evidence>
<accession>A0A1G9J719</accession>
<dbReference type="Pfam" id="PF08240">
    <property type="entry name" value="ADH_N"/>
    <property type="match status" value="1"/>
</dbReference>
<dbReference type="SUPFAM" id="SSF51735">
    <property type="entry name" value="NAD(P)-binding Rossmann-fold domains"/>
    <property type="match status" value="1"/>
</dbReference>
<dbReference type="OrthoDB" id="9769198at2"/>
<dbReference type="RefSeq" id="WP_090555100.1">
    <property type="nucleotide sequence ID" value="NZ_FNFP01000017.1"/>
</dbReference>
<dbReference type="PROSITE" id="PS00059">
    <property type="entry name" value="ADH_ZINC"/>
    <property type="match status" value="1"/>
</dbReference>
<evidence type="ECO:0000256" key="3">
    <source>
        <dbReference type="ARBA" id="ARBA00023002"/>
    </source>
</evidence>
<keyword evidence="1 4" id="KW-0479">Metal-binding</keyword>
<keyword evidence="8" id="KW-1185">Reference proteome</keyword>
<evidence type="ECO:0000256" key="1">
    <source>
        <dbReference type="ARBA" id="ARBA00022723"/>
    </source>
</evidence>
<evidence type="ECO:0000259" key="6">
    <source>
        <dbReference type="Pfam" id="PF08240"/>
    </source>
</evidence>
<dbReference type="GO" id="GO:0016491">
    <property type="term" value="F:oxidoreductase activity"/>
    <property type="evidence" value="ECO:0007669"/>
    <property type="project" value="UniProtKB-KW"/>
</dbReference>
<dbReference type="InterPro" id="IPR050129">
    <property type="entry name" value="Zn_alcohol_dh"/>
</dbReference>
<organism evidence="7 8">
    <name type="scientific">Natronincola ferrireducens</name>
    <dbReference type="NCBI Taxonomy" id="393762"/>
    <lineage>
        <taxon>Bacteria</taxon>
        <taxon>Bacillati</taxon>
        <taxon>Bacillota</taxon>
        <taxon>Clostridia</taxon>
        <taxon>Peptostreptococcales</taxon>
        <taxon>Natronincolaceae</taxon>
        <taxon>Natronincola</taxon>
    </lineage>
</organism>
<sequence length="345" mass="37305">MSKYRVGVISGIKEITTHELELKQPQGKQVLIKVDSCAICTLEQRIYDGVMKRYPFAGGHEVAGTVEEVGENVKNVKPGDKVAVRLLTSCGECYYCRSGNENQCEVSFMTTIHEGFGGPGGIAEYMLLDANRVYKMADDIDLAHASLTEPLACCIHSINNASIQLGDDVVVIGVGIMGAFHIQLAKLRGARVIACEVDETRLEVAKKLGADVVINSSKENAIEKVKELTEGRGADAVFCTVALTALAADSIAMTGKLGRVVMYSSFHPDNPIELSVNKVHYSEMIITGAVNPGTSDFLIATKLLSNKLIDVSDLISGIEPFDQVDKAFEKALDPSTYRVIVKCNE</sequence>
<dbReference type="InterPro" id="IPR036291">
    <property type="entry name" value="NAD(P)-bd_dom_sf"/>
</dbReference>
<dbReference type="SUPFAM" id="SSF50129">
    <property type="entry name" value="GroES-like"/>
    <property type="match status" value="1"/>
</dbReference>
<dbReference type="Gene3D" id="3.40.50.720">
    <property type="entry name" value="NAD(P)-binding Rossmann-like Domain"/>
    <property type="match status" value="1"/>
</dbReference>
<feature type="domain" description="Alcohol dehydrogenase-like C-terminal" evidence="5">
    <location>
        <begin position="178"/>
        <end position="304"/>
    </location>
</feature>
<keyword evidence="2 4" id="KW-0862">Zinc</keyword>
<dbReference type="EMBL" id="FNFP01000017">
    <property type="protein sequence ID" value="SDL32914.1"/>
    <property type="molecule type" value="Genomic_DNA"/>
</dbReference>
<dbReference type="STRING" id="393762.SAMN05660472_03020"/>
<comment type="similarity">
    <text evidence="4">Belongs to the zinc-containing alcohol dehydrogenase family.</text>
</comment>
<name>A0A1G9J719_9FIRM</name>
<dbReference type="PANTHER" id="PTHR43401:SF2">
    <property type="entry name" value="L-THREONINE 3-DEHYDROGENASE"/>
    <property type="match status" value="1"/>
</dbReference>
<dbReference type="Gene3D" id="3.90.180.10">
    <property type="entry name" value="Medium-chain alcohol dehydrogenases, catalytic domain"/>
    <property type="match status" value="1"/>
</dbReference>
<dbReference type="GO" id="GO:0008270">
    <property type="term" value="F:zinc ion binding"/>
    <property type="evidence" value="ECO:0007669"/>
    <property type="project" value="InterPro"/>
</dbReference>
<gene>
    <name evidence="7" type="ORF">SAMN05660472_03020</name>
</gene>
<proteinExistence type="inferred from homology"/>
<feature type="domain" description="Alcohol dehydrogenase-like N-terminal" evidence="6">
    <location>
        <begin position="28"/>
        <end position="137"/>
    </location>
</feature>
<evidence type="ECO:0000259" key="5">
    <source>
        <dbReference type="Pfam" id="PF00107"/>
    </source>
</evidence>
<dbReference type="InterPro" id="IPR002328">
    <property type="entry name" value="ADH_Zn_CS"/>
</dbReference>
<dbReference type="InterPro" id="IPR013149">
    <property type="entry name" value="ADH-like_C"/>
</dbReference>
<evidence type="ECO:0000313" key="7">
    <source>
        <dbReference type="EMBL" id="SDL32914.1"/>
    </source>
</evidence>
<dbReference type="AlphaFoldDB" id="A0A1G9J719"/>
<evidence type="ECO:0000256" key="2">
    <source>
        <dbReference type="ARBA" id="ARBA00022833"/>
    </source>
</evidence>
<dbReference type="Proteomes" id="UP000198718">
    <property type="component" value="Unassembled WGS sequence"/>
</dbReference>